<evidence type="ECO:0000313" key="9">
    <source>
        <dbReference type="EMBL" id="KAK5650379.1"/>
    </source>
</evidence>
<dbReference type="FunFam" id="2.40.10.10:FF:000006">
    <property type="entry name" value="Serine proteinase stubble"/>
    <property type="match status" value="1"/>
</dbReference>
<dbReference type="Gene3D" id="2.40.10.10">
    <property type="entry name" value="Trypsin-like serine proteases"/>
    <property type="match status" value="1"/>
</dbReference>
<evidence type="ECO:0000256" key="6">
    <source>
        <dbReference type="SAM" id="MobiDB-lite"/>
    </source>
</evidence>
<evidence type="ECO:0000256" key="2">
    <source>
        <dbReference type="ARBA" id="ARBA00022801"/>
    </source>
</evidence>
<proteinExistence type="predicted"/>
<dbReference type="AlphaFoldDB" id="A0AAN7VU85"/>
<dbReference type="SMART" id="SM00020">
    <property type="entry name" value="Tryp_SPc"/>
    <property type="match status" value="1"/>
</dbReference>
<evidence type="ECO:0000259" key="8">
    <source>
        <dbReference type="PROSITE" id="PS50240"/>
    </source>
</evidence>
<dbReference type="PANTHER" id="PTHR24252:SF7">
    <property type="entry name" value="HYALIN"/>
    <property type="match status" value="1"/>
</dbReference>
<dbReference type="PANTHER" id="PTHR24252">
    <property type="entry name" value="ACROSIN-RELATED"/>
    <property type="match status" value="1"/>
</dbReference>
<feature type="compositionally biased region" description="Basic residues" evidence="6">
    <location>
        <begin position="72"/>
        <end position="81"/>
    </location>
</feature>
<evidence type="ECO:0000256" key="1">
    <source>
        <dbReference type="ARBA" id="ARBA00022670"/>
    </source>
</evidence>
<feature type="signal peptide" evidence="7">
    <location>
        <begin position="1"/>
        <end position="20"/>
    </location>
</feature>
<dbReference type="EMBL" id="JAVRBK010000001">
    <property type="protein sequence ID" value="KAK5650379.1"/>
    <property type="molecule type" value="Genomic_DNA"/>
</dbReference>
<protein>
    <recommendedName>
        <fullName evidence="8">Peptidase S1 domain-containing protein</fullName>
    </recommendedName>
</protein>
<dbReference type="PROSITE" id="PS00135">
    <property type="entry name" value="TRYPSIN_SER"/>
    <property type="match status" value="1"/>
</dbReference>
<reference evidence="9 10" key="1">
    <citation type="journal article" date="2024" name="Insects">
        <title>An Improved Chromosome-Level Genome Assembly of the Firefly Pyrocoelia pectoralis.</title>
        <authorList>
            <person name="Fu X."/>
            <person name="Meyer-Rochow V.B."/>
            <person name="Ballantyne L."/>
            <person name="Zhu X."/>
        </authorList>
    </citation>
    <scope>NUCLEOTIDE SEQUENCE [LARGE SCALE GENOMIC DNA]</scope>
    <source>
        <strain evidence="9">XCY_ONT2</strain>
    </source>
</reference>
<evidence type="ECO:0000313" key="10">
    <source>
        <dbReference type="Proteomes" id="UP001329430"/>
    </source>
</evidence>
<dbReference type="SUPFAM" id="SSF50494">
    <property type="entry name" value="Trypsin-like serine proteases"/>
    <property type="match status" value="1"/>
</dbReference>
<dbReference type="PRINTS" id="PR00722">
    <property type="entry name" value="CHYMOTRYPSIN"/>
</dbReference>
<dbReference type="Proteomes" id="UP001329430">
    <property type="component" value="Chromosome 1"/>
</dbReference>
<keyword evidence="2 5" id="KW-0378">Hydrolase</keyword>
<dbReference type="InterPro" id="IPR001314">
    <property type="entry name" value="Peptidase_S1A"/>
</dbReference>
<keyword evidence="7" id="KW-0732">Signal</keyword>
<feature type="chain" id="PRO_5042950519" description="Peptidase S1 domain-containing protein" evidence="7">
    <location>
        <begin position="21"/>
        <end position="425"/>
    </location>
</feature>
<dbReference type="Pfam" id="PF00089">
    <property type="entry name" value="Trypsin"/>
    <property type="match status" value="1"/>
</dbReference>
<dbReference type="InterPro" id="IPR001254">
    <property type="entry name" value="Trypsin_dom"/>
</dbReference>
<name>A0AAN7VU85_9COLE</name>
<dbReference type="InterPro" id="IPR033116">
    <property type="entry name" value="TRYPSIN_SER"/>
</dbReference>
<feature type="domain" description="Peptidase S1" evidence="8">
    <location>
        <begin position="187"/>
        <end position="419"/>
    </location>
</feature>
<evidence type="ECO:0000256" key="5">
    <source>
        <dbReference type="RuleBase" id="RU363034"/>
    </source>
</evidence>
<keyword evidence="1 5" id="KW-0645">Protease</keyword>
<dbReference type="PROSITE" id="PS00134">
    <property type="entry name" value="TRYPSIN_HIS"/>
    <property type="match status" value="1"/>
</dbReference>
<keyword evidence="3 5" id="KW-0720">Serine protease</keyword>
<evidence type="ECO:0000256" key="4">
    <source>
        <dbReference type="ARBA" id="ARBA00023157"/>
    </source>
</evidence>
<evidence type="ECO:0000256" key="3">
    <source>
        <dbReference type="ARBA" id="ARBA00022825"/>
    </source>
</evidence>
<feature type="compositionally biased region" description="Polar residues" evidence="6">
    <location>
        <begin position="112"/>
        <end position="121"/>
    </location>
</feature>
<feature type="region of interest" description="Disordered" evidence="6">
    <location>
        <begin position="56"/>
        <end position="128"/>
    </location>
</feature>
<dbReference type="PROSITE" id="PS50240">
    <property type="entry name" value="TRYPSIN_DOM"/>
    <property type="match status" value="1"/>
</dbReference>
<organism evidence="9 10">
    <name type="scientific">Pyrocoelia pectoralis</name>
    <dbReference type="NCBI Taxonomy" id="417401"/>
    <lineage>
        <taxon>Eukaryota</taxon>
        <taxon>Metazoa</taxon>
        <taxon>Ecdysozoa</taxon>
        <taxon>Arthropoda</taxon>
        <taxon>Hexapoda</taxon>
        <taxon>Insecta</taxon>
        <taxon>Pterygota</taxon>
        <taxon>Neoptera</taxon>
        <taxon>Endopterygota</taxon>
        <taxon>Coleoptera</taxon>
        <taxon>Polyphaga</taxon>
        <taxon>Elateriformia</taxon>
        <taxon>Elateroidea</taxon>
        <taxon>Lampyridae</taxon>
        <taxon>Lampyrinae</taxon>
        <taxon>Pyrocoelia</taxon>
    </lineage>
</organism>
<dbReference type="InterPro" id="IPR009003">
    <property type="entry name" value="Peptidase_S1_PA"/>
</dbReference>
<evidence type="ECO:0000256" key="7">
    <source>
        <dbReference type="SAM" id="SignalP"/>
    </source>
</evidence>
<dbReference type="InterPro" id="IPR018114">
    <property type="entry name" value="TRYPSIN_HIS"/>
</dbReference>
<dbReference type="InterPro" id="IPR043504">
    <property type="entry name" value="Peptidase_S1_PA_chymotrypsin"/>
</dbReference>
<sequence>MKKYTCIFVLMLVNVVRTLAEEDPIVEPKISVNPITNNINTNHNSYIKPTTEQVEFEPGVPPGWSQTPSKTTTKRPRRTHKTTSFPLGPSKLPIYSEPGSEEEIVTEKKPTGQANPTSTTYPPGVSPPEPVIIDSSGTGGVVDWVLNALGFKPSDKPIDGSSNVGVVTGNVKCPKCACGLTYKHNRIVGGVETQVNEYPWMVVLLNGGRFYCGGSAINNKYVLTAGHCVNGISKDRLLAVFLDHDRSTSQETSTFFRRISRIINHGAYGVGASYNNDIALLQLEQPLNFDGILKPVCLPLAGKSYSGQIGIVTGWGATASQGSVSNKLQEVRVPILSHDDCQRTGYGKRVTENMICAGYPQGMKDSCQGDSGGPMHVVNGTNHFIVGIVSWGEGCARPNYPGVYTRVNRYLTWILGNTKDSCFCF</sequence>
<keyword evidence="4" id="KW-1015">Disulfide bond</keyword>
<comment type="caution">
    <text evidence="9">The sequence shown here is derived from an EMBL/GenBank/DDBJ whole genome shotgun (WGS) entry which is preliminary data.</text>
</comment>
<dbReference type="GO" id="GO:0004252">
    <property type="term" value="F:serine-type endopeptidase activity"/>
    <property type="evidence" value="ECO:0007669"/>
    <property type="project" value="InterPro"/>
</dbReference>
<dbReference type="CDD" id="cd00190">
    <property type="entry name" value="Tryp_SPc"/>
    <property type="match status" value="1"/>
</dbReference>
<gene>
    <name evidence="9" type="ORF">RI129_001408</name>
</gene>
<accession>A0AAN7VU85</accession>
<dbReference type="GO" id="GO:0006508">
    <property type="term" value="P:proteolysis"/>
    <property type="evidence" value="ECO:0007669"/>
    <property type="project" value="UniProtKB-KW"/>
</dbReference>
<keyword evidence="10" id="KW-1185">Reference proteome</keyword>